<accession>F0FC44</accession>
<dbReference type="Pfam" id="PF01794">
    <property type="entry name" value="Ferric_reduct"/>
    <property type="match status" value="1"/>
</dbReference>
<evidence type="ECO:0000256" key="8">
    <source>
        <dbReference type="ARBA" id="ARBA00022989"/>
    </source>
</evidence>
<dbReference type="CDD" id="cd06198">
    <property type="entry name" value="FNR_like_3"/>
    <property type="match status" value="1"/>
</dbReference>
<dbReference type="SUPFAM" id="SSF63380">
    <property type="entry name" value="Riboflavin synthase domain-like"/>
    <property type="match status" value="1"/>
</dbReference>
<evidence type="ECO:0000313" key="15">
    <source>
        <dbReference type="EMBL" id="EGC23318.1"/>
    </source>
</evidence>
<dbReference type="InterPro" id="IPR039261">
    <property type="entry name" value="FNR_nucleotide-bd"/>
</dbReference>
<evidence type="ECO:0000256" key="10">
    <source>
        <dbReference type="ARBA" id="ARBA00023004"/>
    </source>
</evidence>
<feature type="transmembrane region" description="Helical" evidence="13">
    <location>
        <begin position="37"/>
        <end position="56"/>
    </location>
</feature>
<keyword evidence="4 13" id="KW-0812">Transmembrane</keyword>
<dbReference type="SUPFAM" id="SSF52343">
    <property type="entry name" value="Ferredoxin reductase-like, C-terminal NADP-linked domain"/>
    <property type="match status" value="1"/>
</dbReference>
<evidence type="ECO:0000256" key="1">
    <source>
        <dbReference type="ARBA" id="ARBA00001974"/>
    </source>
</evidence>
<feature type="transmembrane region" description="Helical" evidence="13">
    <location>
        <begin position="12"/>
        <end position="31"/>
    </location>
</feature>
<organism evidence="15 16">
    <name type="scientific">Streptococcus sanguinis SK353</name>
    <dbReference type="NCBI Taxonomy" id="888815"/>
    <lineage>
        <taxon>Bacteria</taxon>
        <taxon>Bacillati</taxon>
        <taxon>Bacillota</taxon>
        <taxon>Bacilli</taxon>
        <taxon>Lactobacillales</taxon>
        <taxon>Streptococcaceae</taxon>
        <taxon>Streptococcus</taxon>
    </lineage>
</organism>
<dbReference type="Pfam" id="PF08022">
    <property type="entry name" value="FAD_binding_8"/>
    <property type="match status" value="1"/>
</dbReference>
<comment type="caution">
    <text evidence="15">The sequence shown here is derived from an EMBL/GenBank/DDBJ whole genome shotgun (WGS) entry which is preliminary data.</text>
</comment>
<dbReference type="GO" id="GO:0016020">
    <property type="term" value="C:membrane"/>
    <property type="evidence" value="ECO:0007669"/>
    <property type="project" value="UniProtKB-SubCell"/>
</dbReference>
<evidence type="ECO:0000256" key="6">
    <source>
        <dbReference type="ARBA" id="ARBA00022723"/>
    </source>
</evidence>
<evidence type="ECO:0000256" key="12">
    <source>
        <dbReference type="ARBA" id="ARBA00023136"/>
    </source>
</evidence>
<comment type="subcellular location">
    <subcellularLocation>
        <location evidence="2">Membrane</location>
        <topology evidence="2">Multi-pass membrane protein</topology>
    </subcellularLocation>
</comment>
<evidence type="ECO:0000256" key="2">
    <source>
        <dbReference type="ARBA" id="ARBA00004141"/>
    </source>
</evidence>
<evidence type="ECO:0000256" key="4">
    <source>
        <dbReference type="ARBA" id="ARBA00022692"/>
    </source>
</evidence>
<dbReference type="PROSITE" id="PS51384">
    <property type="entry name" value="FAD_FR"/>
    <property type="match status" value="1"/>
</dbReference>
<dbReference type="InterPro" id="IPR013112">
    <property type="entry name" value="FAD-bd_8"/>
</dbReference>
<protein>
    <submittedName>
        <fullName evidence="15">Oxidoreductase NAD-binding domain protein</fullName>
    </submittedName>
</protein>
<keyword evidence="6" id="KW-0479">Metal-binding</keyword>
<dbReference type="Pfam" id="PF00175">
    <property type="entry name" value="NAD_binding_1"/>
    <property type="match status" value="1"/>
</dbReference>
<keyword evidence="9" id="KW-0560">Oxidoreductase</keyword>
<keyword evidence="7" id="KW-0274">FAD</keyword>
<dbReference type="HOGENOM" id="CLU_003827_19_0_9"/>
<feature type="transmembrane region" description="Helical" evidence="13">
    <location>
        <begin position="77"/>
        <end position="98"/>
    </location>
</feature>
<feature type="transmembrane region" description="Helical" evidence="13">
    <location>
        <begin position="104"/>
        <end position="123"/>
    </location>
</feature>
<keyword evidence="12 13" id="KW-0472">Membrane</keyword>
<dbReference type="InterPro" id="IPR013130">
    <property type="entry name" value="Fe3_Rdtase_TM_dom"/>
</dbReference>
<sequence length="407" mass="46268">MIKIRKETIMKSIKGIALIAVSIILTIYAWASAGMTNFIVPGLALTTLSLTFLLATRNALLEKWFHGIEKMYAYHKFTAIFSVVLLALHNVAMGGSLWGSHLAAQLGNVGIYLFVSIVLVAYLGKHIKYEAWRWIHRFVYLAYIFGLFHAYMLMGGRLLTPTLLGFVVGFYAIIGLASGFYIIFLYQSLAFRHLGKIIQVKRLNHDTVELKIQLSQKLDYQYGQFAFIKIFQEGFEKAPHPFSISGGHDNIVYFTIKNSGDHTKKLYDKIQEGTKVTIDRAYGHMILDQGQEKQIWIAGGIGITPFISYIRENPNLNRPVSFYYAYTGAENAVYLDLLKDYAAKNPQFDLHLVDSKVSGYLDFKNYPLDNQTTVFMCGPVKMMEKLADEFKKTNPKADLVYEGFKFK</sequence>
<evidence type="ECO:0000256" key="11">
    <source>
        <dbReference type="ARBA" id="ARBA00023014"/>
    </source>
</evidence>
<reference evidence="15 16" key="1">
    <citation type="submission" date="2011-01" db="EMBL/GenBank/DDBJ databases">
        <authorList>
            <person name="Muzny D."/>
            <person name="Qin X."/>
            <person name="Deng J."/>
            <person name="Jiang H."/>
            <person name="Liu Y."/>
            <person name="Qu J."/>
            <person name="Song X.-Z."/>
            <person name="Zhang L."/>
            <person name="Thornton R."/>
            <person name="Coyle M."/>
            <person name="Francisco L."/>
            <person name="Jackson L."/>
            <person name="Javaid M."/>
            <person name="Korchina V."/>
            <person name="Kovar C."/>
            <person name="Mata R."/>
            <person name="Mathew T."/>
            <person name="Ngo R."/>
            <person name="Nguyen L."/>
            <person name="Nguyen N."/>
            <person name="Okwuonu G."/>
            <person name="Ongeri F."/>
            <person name="Pham C."/>
            <person name="Simmons D."/>
            <person name="Wilczek-Boney K."/>
            <person name="Hale W."/>
            <person name="Jakkamsetti A."/>
            <person name="Pham P."/>
            <person name="Ruth R."/>
            <person name="San Lucas F."/>
            <person name="Warren J."/>
            <person name="Zhang J."/>
            <person name="Zhao Z."/>
            <person name="Zhou C."/>
            <person name="Zhu D."/>
            <person name="Lee S."/>
            <person name="Bess C."/>
            <person name="Blankenburg K."/>
            <person name="Forbes L."/>
            <person name="Fu Q."/>
            <person name="Gubbala S."/>
            <person name="Hirani K."/>
            <person name="Jayaseelan J.C."/>
            <person name="Lara F."/>
            <person name="Munidasa M."/>
            <person name="Palculict T."/>
            <person name="Patil S."/>
            <person name="Pu L.-L."/>
            <person name="Saada N."/>
            <person name="Tang L."/>
            <person name="Weissenberger G."/>
            <person name="Zhu Y."/>
            <person name="Hemphill L."/>
            <person name="Shang Y."/>
            <person name="Youmans B."/>
            <person name="Ayvaz T."/>
            <person name="Ross M."/>
            <person name="Santibanez J."/>
            <person name="Aqrawi P."/>
            <person name="Gross S."/>
            <person name="Joshi V."/>
            <person name="Fowler G."/>
            <person name="Nazareth L."/>
            <person name="Reid J."/>
            <person name="Worley K."/>
            <person name="Petrosino J."/>
            <person name="Highlander S."/>
            <person name="Gibbs R."/>
        </authorList>
    </citation>
    <scope>NUCLEOTIDE SEQUENCE [LARGE SCALE GENOMIC DNA]</scope>
    <source>
        <strain evidence="15 16">SK353</strain>
    </source>
</reference>
<gene>
    <name evidence="15" type="ORF">HMPREF9388_0227</name>
</gene>
<keyword evidence="8 13" id="KW-1133">Transmembrane helix</keyword>
<proteinExistence type="predicted"/>
<evidence type="ECO:0000259" key="14">
    <source>
        <dbReference type="PROSITE" id="PS51384"/>
    </source>
</evidence>
<dbReference type="EMBL" id="AEWY01000002">
    <property type="protein sequence ID" value="EGC23318.1"/>
    <property type="molecule type" value="Genomic_DNA"/>
</dbReference>
<name>F0FC44_STRSA</name>
<dbReference type="GO" id="GO:0016491">
    <property type="term" value="F:oxidoreductase activity"/>
    <property type="evidence" value="ECO:0007669"/>
    <property type="project" value="UniProtKB-KW"/>
</dbReference>
<evidence type="ECO:0000256" key="7">
    <source>
        <dbReference type="ARBA" id="ARBA00022827"/>
    </source>
</evidence>
<dbReference type="PANTHER" id="PTHR47354:SF8">
    <property type="entry name" value="1,2-PHENYLACETYL-COA EPOXIDASE, SUBUNIT E"/>
    <property type="match status" value="1"/>
</dbReference>
<dbReference type="PATRIC" id="fig|888815.3.peg.224"/>
<keyword evidence="5" id="KW-0001">2Fe-2S</keyword>
<evidence type="ECO:0000256" key="5">
    <source>
        <dbReference type="ARBA" id="ARBA00022714"/>
    </source>
</evidence>
<feature type="domain" description="FAD-binding FR-type" evidence="14">
    <location>
        <begin position="190"/>
        <end position="288"/>
    </location>
</feature>
<evidence type="ECO:0000256" key="3">
    <source>
        <dbReference type="ARBA" id="ARBA00022630"/>
    </source>
</evidence>
<dbReference type="InterPro" id="IPR017927">
    <property type="entry name" value="FAD-bd_FR_type"/>
</dbReference>
<dbReference type="AlphaFoldDB" id="F0FC44"/>
<dbReference type="GO" id="GO:0051537">
    <property type="term" value="F:2 iron, 2 sulfur cluster binding"/>
    <property type="evidence" value="ECO:0007669"/>
    <property type="project" value="UniProtKB-KW"/>
</dbReference>
<dbReference type="InterPro" id="IPR050415">
    <property type="entry name" value="MRET"/>
</dbReference>
<keyword evidence="10" id="KW-0408">Iron</keyword>
<evidence type="ECO:0000256" key="9">
    <source>
        <dbReference type="ARBA" id="ARBA00023002"/>
    </source>
</evidence>
<comment type="cofactor">
    <cofactor evidence="1">
        <name>FAD</name>
        <dbReference type="ChEBI" id="CHEBI:57692"/>
    </cofactor>
</comment>
<dbReference type="InterPro" id="IPR017938">
    <property type="entry name" value="Riboflavin_synthase-like_b-brl"/>
</dbReference>
<dbReference type="Proteomes" id="UP000004185">
    <property type="component" value="Unassembled WGS sequence"/>
</dbReference>
<feature type="transmembrane region" description="Helical" evidence="13">
    <location>
        <begin position="135"/>
        <end position="154"/>
    </location>
</feature>
<keyword evidence="11" id="KW-0411">Iron-sulfur</keyword>
<evidence type="ECO:0000313" key="16">
    <source>
        <dbReference type="Proteomes" id="UP000004185"/>
    </source>
</evidence>
<feature type="transmembrane region" description="Helical" evidence="13">
    <location>
        <begin position="166"/>
        <end position="186"/>
    </location>
</feature>
<dbReference type="InterPro" id="IPR001433">
    <property type="entry name" value="OxRdtase_FAD/NAD-bd"/>
</dbReference>
<dbReference type="Gene3D" id="3.40.50.80">
    <property type="entry name" value="Nucleotide-binding domain of ferredoxin-NADP reductase (FNR) module"/>
    <property type="match status" value="1"/>
</dbReference>
<dbReference type="Gene3D" id="2.40.30.10">
    <property type="entry name" value="Translation factors"/>
    <property type="match status" value="1"/>
</dbReference>
<dbReference type="GO" id="GO:0046872">
    <property type="term" value="F:metal ion binding"/>
    <property type="evidence" value="ECO:0007669"/>
    <property type="project" value="UniProtKB-KW"/>
</dbReference>
<dbReference type="PANTHER" id="PTHR47354">
    <property type="entry name" value="NADH OXIDOREDUCTASE HCR"/>
    <property type="match status" value="1"/>
</dbReference>
<evidence type="ECO:0000256" key="13">
    <source>
        <dbReference type="SAM" id="Phobius"/>
    </source>
</evidence>
<dbReference type="GO" id="GO:0050660">
    <property type="term" value="F:flavin adenine dinucleotide binding"/>
    <property type="evidence" value="ECO:0007669"/>
    <property type="project" value="TreeGrafter"/>
</dbReference>
<keyword evidence="3" id="KW-0285">Flavoprotein</keyword>